<reference evidence="2" key="1">
    <citation type="submission" date="2021-01" db="EMBL/GenBank/DDBJ databases">
        <title>Whole genome shotgun sequence of Actinoplanes rishiriensis NBRC 108556.</title>
        <authorList>
            <person name="Komaki H."/>
            <person name="Tamura T."/>
        </authorList>
    </citation>
    <scope>NUCLEOTIDE SEQUENCE</scope>
    <source>
        <strain evidence="2">NBRC 108556</strain>
    </source>
</reference>
<dbReference type="AlphaFoldDB" id="A0A919JZB3"/>
<protein>
    <submittedName>
        <fullName evidence="2">Uncharacterized protein</fullName>
    </submittedName>
</protein>
<feature type="transmembrane region" description="Helical" evidence="1">
    <location>
        <begin position="116"/>
        <end position="136"/>
    </location>
</feature>
<feature type="transmembrane region" description="Helical" evidence="1">
    <location>
        <begin position="143"/>
        <end position="164"/>
    </location>
</feature>
<feature type="transmembrane region" description="Helical" evidence="1">
    <location>
        <begin position="53"/>
        <end position="78"/>
    </location>
</feature>
<dbReference type="RefSeq" id="WP_203782132.1">
    <property type="nucleotide sequence ID" value="NZ_BOMV01000036.1"/>
</dbReference>
<dbReference type="Proteomes" id="UP000636960">
    <property type="component" value="Unassembled WGS sequence"/>
</dbReference>
<sequence>MSAPDATTDADRPTARGILLALICLLWMAAMLWSARASITSRGNAEAEVTSTAYALPGVVSAGLVTGAAAGLAVLALLSRRRTLGTTARFAVTTGTGLLIGLLGAVTIVTINTEGWIYAVVGGTIAAAATIGGGLAGVRVPQVVTAICWAAVAVFVVGFVVNLFQDPLLGLLGSGDSRQSQADAARWFTFFQAAVSGLAAGLTAYALLRRGPGGAAWPWYAVAGAGPGLLLVVGELLTRTAGSRVLDLAGRVSDLELVVQRMLSGARFNSALVVLFVGAVTAMVAIGRTIKPAPDDAETEPVPATK</sequence>
<comment type="caution">
    <text evidence="2">The sequence shown here is derived from an EMBL/GenBank/DDBJ whole genome shotgun (WGS) entry which is preliminary data.</text>
</comment>
<evidence type="ECO:0000313" key="3">
    <source>
        <dbReference type="Proteomes" id="UP000636960"/>
    </source>
</evidence>
<keyword evidence="3" id="KW-1185">Reference proteome</keyword>
<feature type="transmembrane region" description="Helical" evidence="1">
    <location>
        <begin position="90"/>
        <end position="110"/>
    </location>
</feature>
<proteinExistence type="predicted"/>
<name>A0A919JZB3_9ACTN</name>
<gene>
    <name evidence="2" type="ORF">Ari01nite_33030</name>
</gene>
<feature type="transmembrane region" description="Helical" evidence="1">
    <location>
        <begin position="219"/>
        <end position="238"/>
    </location>
</feature>
<feature type="transmembrane region" description="Helical" evidence="1">
    <location>
        <begin position="268"/>
        <end position="286"/>
    </location>
</feature>
<evidence type="ECO:0000256" key="1">
    <source>
        <dbReference type="SAM" id="Phobius"/>
    </source>
</evidence>
<dbReference type="EMBL" id="BOMV01000036">
    <property type="protein sequence ID" value="GIE95838.1"/>
    <property type="molecule type" value="Genomic_DNA"/>
</dbReference>
<evidence type="ECO:0000313" key="2">
    <source>
        <dbReference type="EMBL" id="GIE95838.1"/>
    </source>
</evidence>
<keyword evidence="1" id="KW-0472">Membrane</keyword>
<keyword evidence="1" id="KW-1133">Transmembrane helix</keyword>
<organism evidence="2 3">
    <name type="scientific">Paractinoplanes rishiriensis</name>
    <dbReference type="NCBI Taxonomy" id="1050105"/>
    <lineage>
        <taxon>Bacteria</taxon>
        <taxon>Bacillati</taxon>
        <taxon>Actinomycetota</taxon>
        <taxon>Actinomycetes</taxon>
        <taxon>Micromonosporales</taxon>
        <taxon>Micromonosporaceae</taxon>
        <taxon>Paractinoplanes</taxon>
    </lineage>
</organism>
<accession>A0A919JZB3</accession>
<keyword evidence="1" id="KW-0812">Transmembrane</keyword>